<evidence type="ECO:0000256" key="5">
    <source>
        <dbReference type="ARBA" id="ARBA00022989"/>
    </source>
</evidence>
<dbReference type="CDD" id="cd06173">
    <property type="entry name" value="MFS_MefA_like"/>
    <property type="match status" value="1"/>
</dbReference>
<keyword evidence="4 7" id="KW-0812">Transmembrane</keyword>
<feature type="transmembrane region" description="Helical" evidence="7">
    <location>
        <begin position="58"/>
        <end position="78"/>
    </location>
</feature>
<evidence type="ECO:0000256" key="2">
    <source>
        <dbReference type="ARBA" id="ARBA00022448"/>
    </source>
</evidence>
<name>A0A7K3W737_9ACTN</name>
<feature type="transmembrane region" description="Helical" evidence="7">
    <location>
        <begin position="181"/>
        <end position="200"/>
    </location>
</feature>
<keyword evidence="3" id="KW-1003">Cell membrane</keyword>
<dbReference type="PRINTS" id="PR00103">
    <property type="entry name" value="CAMPKINASE"/>
</dbReference>
<dbReference type="SMART" id="SM00100">
    <property type="entry name" value="cNMP"/>
    <property type="match status" value="1"/>
</dbReference>
<dbReference type="GO" id="GO:0022857">
    <property type="term" value="F:transmembrane transporter activity"/>
    <property type="evidence" value="ECO:0007669"/>
    <property type="project" value="InterPro"/>
</dbReference>
<evidence type="ECO:0000256" key="3">
    <source>
        <dbReference type="ARBA" id="ARBA00022475"/>
    </source>
</evidence>
<dbReference type="SUPFAM" id="SSF51206">
    <property type="entry name" value="cAMP-binding domain-like"/>
    <property type="match status" value="1"/>
</dbReference>
<evidence type="ECO:0000313" key="10">
    <source>
        <dbReference type="EMBL" id="NEK60591.1"/>
    </source>
</evidence>
<dbReference type="InterPro" id="IPR000595">
    <property type="entry name" value="cNMP-bd_dom"/>
</dbReference>
<comment type="subcellular location">
    <subcellularLocation>
        <location evidence="1">Cell inner membrane</location>
        <topology evidence="1">Multi-pass membrane protein</topology>
    </subcellularLocation>
</comment>
<evidence type="ECO:0000313" key="11">
    <source>
        <dbReference type="Proteomes" id="UP000470246"/>
    </source>
</evidence>
<dbReference type="PROSITE" id="PS50042">
    <property type="entry name" value="CNMP_BINDING_3"/>
    <property type="match status" value="1"/>
</dbReference>
<dbReference type="Proteomes" id="UP000470246">
    <property type="component" value="Unassembled WGS sequence"/>
</dbReference>
<accession>A0A7K3W737</accession>
<dbReference type="SUPFAM" id="SSF103473">
    <property type="entry name" value="MFS general substrate transporter"/>
    <property type="match status" value="1"/>
</dbReference>
<sequence length="561" mass="57500">MAHGRGPGRLGRAAAAFTSNARNPDLRRAQLSFLGAWTAEWAFTVGLGIVAYRDGGATAVGLVGLLRMVPSAIVAPLLSPLADRGRRERVLILVSTVRGVATAAAAVVVGLAGPPQIVYALAVVSTVAATLFRPAHSALLPSLCRTGYELASANVVRGLLDSVATLAGPLLAAVLLQFSGVTVVFAVAAGASLWAAALLLRLRYDAPPRPSAPAEVHLVEEAVDGVRAVAGNRDLALIVGLAAAQTFTRGALTVLTVVVAIDLLGTGEPGVGTLTAAIGAGAVLGSLAASLLVGTRRLGAWFAVGVTLWGLPVTLIGVLPHEAAALVLLASVGVGNALIDVGGFTLLGRMAPDDVLARVFGVLESLVALAMGLGAVVAALVVELTGVRPALVAVGLVCPLAAAASLRRLRRMDRSIGVRDRDIELLQAVTMLNVLPLPAIEQLARRLEPVAVPAGQVVFEQGDIGHRYFVIESGAADVIGDGRAVATLGRGEGFGEVALLRSIRRTATVRATSDLRLQSLGSDHFLPVVLGYTPSAREAGTVVDTMLHRYSPRDDLGQPAG</sequence>
<feature type="transmembrane region" description="Helical" evidence="7">
    <location>
        <begin position="325"/>
        <end position="347"/>
    </location>
</feature>
<dbReference type="PANTHER" id="PTHR23513:SF9">
    <property type="entry name" value="ENTEROBACTIN EXPORTER ENTS"/>
    <property type="match status" value="1"/>
</dbReference>
<feature type="transmembrane region" description="Helical" evidence="7">
    <location>
        <begin position="387"/>
        <end position="406"/>
    </location>
</feature>
<keyword evidence="5 7" id="KW-1133">Transmembrane helix</keyword>
<evidence type="ECO:0000313" key="9">
    <source>
        <dbReference type="EMBL" id="NEK60322.1"/>
    </source>
</evidence>
<reference evidence="10 11" key="1">
    <citation type="submission" date="2020-02" db="EMBL/GenBank/DDBJ databases">
        <title>Geodermatophilus sabuli CPCC 205279 I12A-02694.</title>
        <authorList>
            <person name="Jiang Z."/>
        </authorList>
    </citation>
    <scope>NUCLEOTIDE SEQUENCE [LARGE SCALE GENOMIC DNA]</scope>
    <source>
        <strain evidence="10 11">I12A-02694</strain>
    </source>
</reference>
<dbReference type="InterPro" id="IPR036259">
    <property type="entry name" value="MFS_trans_sf"/>
</dbReference>
<feature type="domain" description="Cyclic nucleotide-binding" evidence="8">
    <location>
        <begin position="431"/>
        <end position="529"/>
    </location>
</feature>
<feature type="transmembrane region" description="Helical" evidence="7">
    <location>
        <begin position="300"/>
        <end position="319"/>
    </location>
</feature>
<feature type="transmembrane region" description="Helical" evidence="7">
    <location>
        <begin position="117"/>
        <end position="135"/>
    </location>
</feature>
<dbReference type="EMBL" id="JAAGWF010000031">
    <property type="protein sequence ID" value="NEK60591.1"/>
    <property type="molecule type" value="Genomic_DNA"/>
</dbReference>
<dbReference type="Pfam" id="PF00027">
    <property type="entry name" value="cNMP_binding"/>
    <property type="match status" value="1"/>
</dbReference>
<keyword evidence="6 7" id="KW-0472">Membrane</keyword>
<protein>
    <submittedName>
        <fullName evidence="10">MFS transporter</fullName>
    </submittedName>
</protein>
<feature type="transmembrane region" description="Helical" evidence="7">
    <location>
        <begin position="31"/>
        <end position="52"/>
    </location>
</feature>
<dbReference type="Gene3D" id="1.20.1250.20">
    <property type="entry name" value="MFS general substrate transporter like domains"/>
    <property type="match status" value="2"/>
</dbReference>
<dbReference type="InterPro" id="IPR018488">
    <property type="entry name" value="cNMP-bd_CS"/>
</dbReference>
<dbReference type="PROSITE" id="PS00889">
    <property type="entry name" value="CNMP_BINDING_2"/>
    <property type="match status" value="1"/>
</dbReference>
<feature type="transmembrane region" description="Helical" evidence="7">
    <location>
        <begin position="359"/>
        <end position="381"/>
    </location>
</feature>
<feature type="transmembrane region" description="Helical" evidence="7">
    <location>
        <begin position="90"/>
        <end position="111"/>
    </location>
</feature>
<proteinExistence type="predicted"/>
<evidence type="ECO:0000259" key="8">
    <source>
        <dbReference type="PROSITE" id="PS50042"/>
    </source>
</evidence>
<feature type="transmembrane region" description="Helical" evidence="7">
    <location>
        <begin position="155"/>
        <end position="175"/>
    </location>
</feature>
<dbReference type="RefSeq" id="WP_163483921.1">
    <property type="nucleotide sequence ID" value="NZ_JAAGWF010000028.1"/>
</dbReference>
<keyword evidence="11" id="KW-1185">Reference proteome</keyword>
<feature type="transmembrane region" description="Helical" evidence="7">
    <location>
        <begin position="273"/>
        <end position="293"/>
    </location>
</feature>
<evidence type="ECO:0000256" key="7">
    <source>
        <dbReference type="SAM" id="Phobius"/>
    </source>
</evidence>
<dbReference type="Pfam" id="PF07690">
    <property type="entry name" value="MFS_1"/>
    <property type="match status" value="1"/>
</dbReference>
<dbReference type="GO" id="GO:0005886">
    <property type="term" value="C:plasma membrane"/>
    <property type="evidence" value="ECO:0007669"/>
    <property type="project" value="UniProtKB-SubCell"/>
</dbReference>
<feature type="transmembrane region" description="Helical" evidence="7">
    <location>
        <begin position="235"/>
        <end position="261"/>
    </location>
</feature>
<dbReference type="CDD" id="cd00038">
    <property type="entry name" value="CAP_ED"/>
    <property type="match status" value="1"/>
</dbReference>
<dbReference type="InterPro" id="IPR011701">
    <property type="entry name" value="MFS"/>
</dbReference>
<dbReference type="PANTHER" id="PTHR23513">
    <property type="entry name" value="INTEGRAL MEMBRANE EFFLUX PROTEIN-RELATED"/>
    <property type="match status" value="1"/>
</dbReference>
<organism evidence="10 11">
    <name type="scientific">Geodermatophilus sabuli</name>
    <dbReference type="NCBI Taxonomy" id="1564158"/>
    <lineage>
        <taxon>Bacteria</taxon>
        <taxon>Bacillati</taxon>
        <taxon>Actinomycetota</taxon>
        <taxon>Actinomycetes</taxon>
        <taxon>Geodermatophilales</taxon>
        <taxon>Geodermatophilaceae</taxon>
        <taxon>Geodermatophilus</taxon>
    </lineage>
</organism>
<evidence type="ECO:0000256" key="6">
    <source>
        <dbReference type="ARBA" id="ARBA00023136"/>
    </source>
</evidence>
<evidence type="ECO:0000256" key="4">
    <source>
        <dbReference type="ARBA" id="ARBA00022692"/>
    </source>
</evidence>
<gene>
    <name evidence="9" type="ORF">GCU56_20915</name>
    <name evidence="10" type="ORF">GCU56_22295</name>
</gene>
<dbReference type="InterPro" id="IPR014710">
    <property type="entry name" value="RmlC-like_jellyroll"/>
</dbReference>
<dbReference type="AlphaFoldDB" id="A0A7K3W737"/>
<keyword evidence="2" id="KW-0813">Transport</keyword>
<dbReference type="Gene3D" id="2.60.120.10">
    <property type="entry name" value="Jelly Rolls"/>
    <property type="match status" value="1"/>
</dbReference>
<comment type="caution">
    <text evidence="10">The sequence shown here is derived from an EMBL/GenBank/DDBJ whole genome shotgun (WGS) entry which is preliminary data.</text>
</comment>
<dbReference type="EMBL" id="JAAGWF010000028">
    <property type="protein sequence ID" value="NEK60322.1"/>
    <property type="molecule type" value="Genomic_DNA"/>
</dbReference>
<evidence type="ECO:0000256" key="1">
    <source>
        <dbReference type="ARBA" id="ARBA00004429"/>
    </source>
</evidence>
<dbReference type="InterPro" id="IPR018490">
    <property type="entry name" value="cNMP-bd_dom_sf"/>
</dbReference>